<comment type="caution">
    <text evidence="8">The sequence shown here is derived from an EMBL/GenBank/DDBJ whole genome shotgun (WGS) entry which is preliminary data.</text>
</comment>
<evidence type="ECO:0000256" key="5">
    <source>
        <dbReference type="ARBA" id="ARBA00023242"/>
    </source>
</evidence>
<feature type="compositionally biased region" description="Basic and acidic residues" evidence="7">
    <location>
        <begin position="263"/>
        <end position="295"/>
    </location>
</feature>
<comment type="subcellular location">
    <subcellularLocation>
        <location evidence="1">Nucleus</location>
    </subcellularLocation>
</comment>
<dbReference type="Proteomes" id="UP001181693">
    <property type="component" value="Unassembled WGS sequence"/>
</dbReference>
<evidence type="ECO:0000313" key="8">
    <source>
        <dbReference type="EMBL" id="DBA33590.1"/>
    </source>
</evidence>
<evidence type="ECO:0000313" key="9">
    <source>
        <dbReference type="Proteomes" id="UP001181693"/>
    </source>
</evidence>
<evidence type="ECO:0000256" key="7">
    <source>
        <dbReference type="SAM" id="MobiDB-lite"/>
    </source>
</evidence>
<dbReference type="PANTHER" id="PTHR47622">
    <property type="entry name" value="ARGININE/SERINE-RICH PROTEIN 1"/>
    <property type="match status" value="1"/>
</dbReference>
<comment type="similarity">
    <text evidence="2">Belongs to the RSRP family.</text>
</comment>
<feature type="compositionally biased region" description="Basic residues" evidence="7">
    <location>
        <begin position="225"/>
        <end position="239"/>
    </location>
</feature>
<dbReference type="GO" id="GO:0005634">
    <property type="term" value="C:nucleus"/>
    <property type="evidence" value="ECO:0007669"/>
    <property type="project" value="UniProtKB-SubCell"/>
</dbReference>
<sequence length="355" mass="41196">MTRTVEVDVPEHGNTPTNVVSPDGTTDRNGNYSSKTSETVYNDNKMQNQSIESESSKQRTNEMTNFMDDLSLNSPKERQSRSRSKTRSIKCRSSRSSSSSSSGSSSSGSSSSRSSGSSSRSRSRSRSYDRKYSHKRSRRSSRSYSRGSSRSYSRSYSRSRSRSYSPRQRRRYSSAYRRYYRSPPRYRSRSRSRSYRRSRYSRSRSSSRSRRYYGFVRRPYSPTFRTRRSRSKTRSRSRTPLRLSEKEKLKLLEIAKMNASKALGKEVEIPDSLRKSTERSKTSAEKDKQRSDKWHKSSSVSSVYRTLSQEKEEAVKEQADNKRRSSYSLWRPVTNEAKSFSNGLSPKEAHKSHAR</sequence>
<dbReference type="AlphaFoldDB" id="A0AAV3B6E8"/>
<feature type="compositionally biased region" description="Basic residues" evidence="7">
    <location>
        <begin position="157"/>
        <end position="211"/>
    </location>
</feature>
<evidence type="ECO:0000256" key="6">
    <source>
        <dbReference type="ARBA" id="ARBA00034666"/>
    </source>
</evidence>
<feature type="compositionally biased region" description="Basic and acidic residues" evidence="7">
    <location>
        <begin position="1"/>
        <end position="11"/>
    </location>
</feature>
<feature type="region of interest" description="Disordered" evidence="7">
    <location>
        <begin position="263"/>
        <end position="355"/>
    </location>
</feature>
<gene>
    <name evidence="8" type="ORF">GDO54_001254</name>
</gene>
<feature type="compositionally biased region" description="Low complexity" evidence="7">
    <location>
        <begin position="142"/>
        <end position="156"/>
    </location>
</feature>
<proteinExistence type="inferred from homology"/>
<feature type="compositionally biased region" description="Basic residues" evidence="7">
    <location>
        <begin position="81"/>
        <end position="93"/>
    </location>
</feature>
<keyword evidence="9" id="KW-1185">Reference proteome</keyword>
<evidence type="ECO:0000256" key="3">
    <source>
        <dbReference type="ARBA" id="ARBA00018147"/>
    </source>
</evidence>
<dbReference type="EMBL" id="DYDO01000001">
    <property type="protein sequence ID" value="DBA33590.1"/>
    <property type="molecule type" value="Genomic_DNA"/>
</dbReference>
<name>A0AAV3B6E8_PYXAD</name>
<keyword evidence="5" id="KW-0539">Nucleus</keyword>
<protein>
    <recommendedName>
        <fullName evidence="3">Arginine/serine-rich protein 1</fullName>
    </recommendedName>
</protein>
<feature type="compositionally biased region" description="Basic and acidic residues" evidence="7">
    <location>
        <begin position="308"/>
        <end position="323"/>
    </location>
</feature>
<evidence type="ECO:0000256" key="4">
    <source>
        <dbReference type="ARBA" id="ARBA00022553"/>
    </source>
</evidence>
<evidence type="ECO:0000256" key="1">
    <source>
        <dbReference type="ARBA" id="ARBA00004123"/>
    </source>
</evidence>
<feature type="compositionally biased region" description="Polar residues" evidence="7">
    <location>
        <begin position="14"/>
        <end position="53"/>
    </location>
</feature>
<organism evidence="8 9">
    <name type="scientific">Pyxicephalus adspersus</name>
    <name type="common">African bullfrog</name>
    <dbReference type="NCBI Taxonomy" id="30357"/>
    <lineage>
        <taxon>Eukaryota</taxon>
        <taxon>Metazoa</taxon>
        <taxon>Chordata</taxon>
        <taxon>Craniata</taxon>
        <taxon>Vertebrata</taxon>
        <taxon>Euteleostomi</taxon>
        <taxon>Amphibia</taxon>
        <taxon>Batrachia</taxon>
        <taxon>Anura</taxon>
        <taxon>Neobatrachia</taxon>
        <taxon>Ranoidea</taxon>
        <taxon>Pyxicephalidae</taxon>
        <taxon>Pyxicephalinae</taxon>
        <taxon>Pyxicephalus</taxon>
    </lineage>
</organism>
<feature type="region of interest" description="Disordered" evidence="7">
    <location>
        <begin position="1"/>
        <end position="249"/>
    </location>
</feature>
<feature type="compositionally biased region" description="Basic residues" evidence="7">
    <location>
        <begin position="132"/>
        <end position="141"/>
    </location>
</feature>
<keyword evidence="4" id="KW-0597">Phosphoprotein</keyword>
<dbReference type="InterPro" id="IPR029656">
    <property type="entry name" value="RSRP1"/>
</dbReference>
<accession>A0AAV3B6E8</accession>
<dbReference type="Pfam" id="PF17069">
    <property type="entry name" value="RSRP"/>
    <property type="match status" value="1"/>
</dbReference>
<evidence type="ECO:0000256" key="2">
    <source>
        <dbReference type="ARBA" id="ARBA00009534"/>
    </source>
</evidence>
<dbReference type="PANTHER" id="PTHR47622:SF1">
    <property type="entry name" value="ARGININE_SERINE-RICH PROTEIN 1"/>
    <property type="match status" value="1"/>
</dbReference>
<comment type="function">
    <text evidence="6">Probably acts as a spliceosomal factor that contributes to spliceosome assembly and regulates the isoform switching of proteins such as PARP6.</text>
</comment>
<feature type="compositionally biased region" description="Low complexity" evidence="7">
    <location>
        <begin position="94"/>
        <end position="120"/>
    </location>
</feature>
<reference evidence="8" key="1">
    <citation type="thesis" date="2020" institute="ProQuest LLC" country="789 East Eisenhower Parkway, Ann Arbor, MI, USA">
        <title>Comparative Genomics and Chromosome Evolution.</title>
        <authorList>
            <person name="Mudd A.B."/>
        </authorList>
    </citation>
    <scope>NUCLEOTIDE SEQUENCE</scope>
    <source>
        <strain evidence="8">1538</strain>
        <tissue evidence="8">Blood</tissue>
    </source>
</reference>